<gene>
    <name evidence="2" type="ORF">FHR80_002461</name>
</gene>
<reference evidence="2 3" key="2">
    <citation type="submission" date="2020-08" db="EMBL/GenBank/DDBJ databases">
        <authorList>
            <person name="Partida-Martinez L."/>
            <person name="Huntemann M."/>
            <person name="Clum A."/>
            <person name="Wang J."/>
            <person name="Palaniappan K."/>
            <person name="Ritter S."/>
            <person name="Chen I.-M."/>
            <person name="Stamatis D."/>
            <person name="Reddy T."/>
            <person name="O'Malley R."/>
            <person name="Daum C."/>
            <person name="Shapiro N."/>
            <person name="Ivanova N."/>
            <person name="Kyrpides N."/>
            <person name="Woyke T."/>
        </authorList>
    </citation>
    <scope>NUCLEOTIDE SEQUENCE [LARGE SCALE GENOMIC DNA]</scope>
    <source>
        <strain evidence="2 3">RAS26</strain>
    </source>
</reference>
<protein>
    <submittedName>
        <fullName evidence="2">Uncharacterized protein</fullName>
    </submittedName>
</protein>
<proteinExistence type="predicted"/>
<dbReference type="RefSeq" id="WP_183296356.1">
    <property type="nucleotide sequence ID" value="NZ_JACHVX010000003.1"/>
</dbReference>
<sequence length="96" mass="10408">MTSGDPSRPPFGFDERVVVLRPSSDGRVLPGDEGEVVGTGDDVDGVDYYAVFVERLRIVHTFRGSDLARSRAPGGQPPPPAVMPDEARRTVRADEQ</sequence>
<evidence type="ECO:0000313" key="3">
    <source>
        <dbReference type="Proteomes" id="UP000518206"/>
    </source>
</evidence>
<dbReference type="EMBL" id="JACHVX010000003">
    <property type="protein sequence ID" value="MBB2923536.1"/>
    <property type="molecule type" value="Genomic_DNA"/>
</dbReference>
<dbReference type="AlphaFoldDB" id="A0A7W4UG24"/>
<evidence type="ECO:0000313" key="2">
    <source>
        <dbReference type="EMBL" id="MBB2923536.1"/>
    </source>
</evidence>
<feature type="region of interest" description="Disordered" evidence="1">
    <location>
        <begin position="64"/>
        <end position="96"/>
    </location>
</feature>
<accession>A0A7W4UG24</accession>
<feature type="compositionally biased region" description="Basic and acidic residues" evidence="1">
    <location>
        <begin position="85"/>
        <end position="96"/>
    </location>
</feature>
<evidence type="ECO:0000256" key="1">
    <source>
        <dbReference type="SAM" id="MobiDB-lite"/>
    </source>
</evidence>
<reference evidence="2 3" key="1">
    <citation type="submission" date="2020-08" db="EMBL/GenBank/DDBJ databases">
        <title>The Agave Microbiome: Exploring the role of microbial communities in plant adaptations to desert environments.</title>
        <authorList>
            <person name="Partida-Martinez L.P."/>
        </authorList>
    </citation>
    <scope>NUCLEOTIDE SEQUENCE [LARGE SCALE GENOMIC DNA]</scope>
    <source>
        <strain evidence="2 3">RAS26</strain>
    </source>
</reference>
<name>A0A7W4UG24_9CELL</name>
<organism evidence="2 3">
    <name type="scientific">Cellulomonas cellasea</name>
    <dbReference type="NCBI Taxonomy" id="43670"/>
    <lineage>
        <taxon>Bacteria</taxon>
        <taxon>Bacillati</taxon>
        <taxon>Actinomycetota</taxon>
        <taxon>Actinomycetes</taxon>
        <taxon>Micrococcales</taxon>
        <taxon>Cellulomonadaceae</taxon>
        <taxon>Cellulomonas</taxon>
    </lineage>
</organism>
<dbReference type="Proteomes" id="UP000518206">
    <property type="component" value="Unassembled WGS sequence"/>
</dbReference>
<comment type="caution">
    <text evidence="2">The sequence shown here is derived from an EMBL/GenBank/DDBJ whole genome shotgun (WGS) entry which is preliminary data.</text>
</comment>